<organism evidence="1 2">
    <name type="scientific">Rossellomorea oryzaecorticis</name>
    <dbReference type="NCBI Taxonomy" id="1396505"/>
    <lineage>
        <taxon>Bacteria</taxon>
        <taxon>Bacillati</taxon>
        <taxon>Bacillota</taxon>
        <taxon>Bacilli</taxon>
        <taxon>Bacillales</taxon>
        <taxon>Bacillaceae</taxon>
        <taxon>Rossellomorea</taxon>
    </lineage>
</organism>
<comment type="caution">
    <text evidence="1">The sequence shown here is derived from an EMBL/GenBank/DDBJ whole genome shotgun (WGS) entry which is preliminary data.</text>
</comment>
<protein>
    <submittedName>
        <fullName evidence="1">Uncharacterized protein</fullName>
    </submittedName>
</protein>
<dbReference type="RefSeq" id="WP_341983475.1">
    <property type="nucleotide sequence ID" value="NZ_JBBYAF010000019.1"/>
</dbReference>
<reference evidence="1 2" key="1">
    <citation type="submission" date="2024-04" db="EMBL/GenBank/DDBJ databases">
        <title>Bacillus oryzaecorticis sp. nov., a moderately halophilic bacterium isolated from rice husks.</title>
        <authorList>
            <person name="Zhu H.-S."/>
        </authorList>
    </citation>
    <scope>NUCLEOTIDE SEQUENCE [LARGE SCALE GENOMIC DNA]</scope>
    <source>
        <strain evidence="1 2">ZC255</strain>
    </source>
</reference>
<dbReference type="Proteomes" id="UP001389717">
    <property type="component" value="Unassembled WGS sequence"/>
</dbReference>
<evidence type="ECO:0000313" key="1">
    <source>
        <dbReference type="EMBL" id="MEL3972810.1"/>
    </source>
</evidence>
<sequence>MNGWTKWLIMGSLILLLLPNRYRILNLLLGNFFIRRFAVQGAMSIPAIRSKFIQSTFR</sequence>
<accession>A0ABU9K9N5</accession>
<proteinExistence type="predicted"/>
<gene>
    <name evidence="1" type="ORF">AAEO50_11000</name>
</gene>
<evidence type="ECO:0000313" key="2">
    <source>
        <dbReference type="Proteomes" id="UP001389717"/>
    </source>
</evidence>
<dbReference type="EMBL" id="JBBYAF010000019">
    <property type="protein sequence ID" value="MEL3972810.1"/>
    <property type="molecule type" value="Genomic_DNA"/>
</dbReference>
<name>A0ABU9K9N5_9BACI</name>
<keyword evidence="2" id="KW-1185">Reference proteome</keyword>